<keyword evidence="4" id="KW-0805">Transcription regulation</keyword>
<reference evidence="13" key="2">
    <citation type="submission" date="2025-09" db="UniProtKB">
        <authorList>
            <consortium name="Ensembl"/>
        </authorList>
    </citation>
    <scope>IDENTIFICATION</scope>
</reference>
<keyword evidence="8 9" id="KW-0539">Nucleus</keyword>
<evidence type="ECO:0000256" key="2">
    <source>
        <dbReference type="ARBA" id="ARBA00022553"/>
    </source>
</evidence>
<feature type="region of interest" description="Disordered" evidence="11">
    <location>
        <begin position="312"/>
        <end position="361"/>
    </location>
</feature>
<feature type="region of interest" description="Disordered" evidence="11">
    <location>
        <begin position="387"/>
        <end position="444"/>
    </location>
</feature>
<feature type="DNA-binding region" description="Homeobox" evidence="9">
    <location>
        <begin position="241"/>
        <end position="300"/>
    </location>
</feature>
<dbReference type="CDD" id="cd00086">
    <property type="entry name" value="homeodomain"/>
    <property type="match status" value="2"/>
</dbReference>
<evidence type="ECO:0000256" key="6">
    <source>
        <dbReference type="ARBA" id="ARBA00023155"/>
    </source>
</evidence>
<reference evidence="13" key="1">
    <citation type="submission" date="2025-08" db="UniProtKB">
        <authorList>
            <consortium name="Ensembl"/>
        </authorList>
    </citation>
    <scope>IDENTIFICATION</scope>
</reference>
<evidence type="ECO:0000256" key="5">
    <source>
        <dbReference type="ARBA" id="ARBA00023125"/>
    </source>
</evidence>
<dbReference type="GO" id="GO:0005634">
    <property type="term" value="C:nucleus"/>
    <property type="evidence" value="ECO:0007669"/>
    <property type="project" value="UniProtKB-SubCell"/>
</dbReference>
<dbReference type="GeneTree" id="ENSGT00950000182893"/>
<dbReference type="Pfam" id="PF00046">
    <property type="entry name" value="Homeodomain"/>
    <property type="match status" value="1"/>
</dbReference>
<dbReference type="Gene3D" id="1.10.10.60">
    <property type="entry name" value="Homeodomain-like"/>
    <property type="match status" value="2"/>
</dbReference>
<dbReference type="SUPFAM" id="SSF46689">
    <property type="entry name" value="Homeodomain-like"/>
    <property type="match status" value="2"/>
</dbReference>
<keyword evidence="3" id="KW-0677">Repeat</keyword>
<feature type="domain" description="Homeobox" evidence="12">
    <location>
        <begin position="239"/>
        <end position="299"/>
    </location>
</feature>
<organism evidence="13 14">
    <name type="scientific">Leptobrachium leishanense</name>
    <name type="common">Leishan spiny toad</name>
    <dbReference type="NCBI Taxonomy" id="445787"/>
    <lineage>
        <taxon>Eukaryota</taxon>
        <taxon>Metazoa</taxon>
        <taxon>Chordata</taxon>
        <taxon>Craniata</taxon>
        <taxon>Vertebrata</taxon>
        <taxon>Euteleostomi</taxon>
        <taxon>Amphibia</taxon>
        <taxon>Batrachia</taxon>
        <taxon>Anura</taxon>
        <taxon>Pelobatoidea</taxon>
        <taxon>Megophryidae</taxon>
        <taxon>Leptobrachium</taxon>
    </lineage>
</organism>
<dbReference type="GO" id="GO:0003677">
    <property type="term" value="F:DNA binding"/>
    <property type="evidence" value="ECO:0007669"/>
    <property type="project" value="UniProtKB-UniRule"/>
</dbReference>
<comment type="subcellular location">
    <subcellularLocation>
        <location evidence="1 9 10">Nucleus</location>
    </subcellularLocation>
</comment>
<evidence type="ECO:0000256" key="1">
    <source>
        <dbReference type="ARBA" id="ARBA00004123"/>
    </source>
</evidence>
<keyword evidence="14" id="KW-1185">Reference proteome</keyword>
<dbReference type="Proteomes" id="UP000694569">
    <property type="component" value="Unplaced"/>
</dbReference>
<accession>A0A8C5PK26</accession>
<dbReference type="InterPro" id="IPR024578">
    <property type="entry name" value="Homez_homeobox_dom"/>
</dbReference>
<evidence type="ECO:0000313" key="13">
    <source>
        <dbReference type="Ensembl" id="ENSLLEP00000023877.1"/>
    </source>
</evidence>
<dbReference type="SMART" id="SM00389">
    <property type="entry name" value="HOX"/>
    <property type="match status" value="2"/>
</dbReference>
<dbReference type="Pfam" id="PF11569">
    <property type="entry name" value="Homez"/>
    <property type="match status" value="1"/>
</dbReference>
<evidence type="ECO:0000313" key="14">
    <source>
        <dbReference type="Proteomes" id="UP000694569"/>
    </source>
</evidence>
<dbReference type="InterPro" id="IPR001356">
    <property type="entry name" value="HD"/>
</dbReference>
<name>A0A8C5PK26_9ANUR</name>
<dbReference type="PANTHER" id="PTHR15467">
    <property type="entry name" value="ZINC-FINGERS AND HOMEOBOXES RELATED"/>
    <property type="match status" value="1"/>
</dbReference>
<evidence type="ECO:0000256" key="9">
    <source>
        <dbReference type="PROSITE-ProRule" id="PRU00108"/>
    </source>
</evidence>
<dbReference type="GO" id="GO:0000981">
    <property type="term" value="F:DNA-binding transcription factor activity, RNA polymerase II-specific"/>
    <property type="evidence" value="ECO:0007669"/>
    <property type="project" value="TreeGrafter"/>
</dbReference>
<feature type="compositionally biased region" description="Polar residues" evidence="11">
    <location>
        <begin position="129"/>
        <end position="138"/>
    </location>
</feature>
<evidence type="ECO:0000256" key="11">
    <source>
        <dbReference type="SAM" id="MobiDB-lite"/>
    </source>
</evidence>
<keyword evidence="2" id="KW-0597">Phosphoprotein</keyword>
<evidence type="ECO:0000256" key="3">
    <source>
        <dbReference type="ARBA" id="ARBA00022737"/>
    </source>
</evidence>
<dbReference type="Ensembl" id="ENSLLET00000024791.1">
    <property type="protein sequence ID" value="ENSLLEP00000023877.1"/>
    <property type="gene ID" value="ENSLLEG00000015188.1"/>
</dbReference>
<evidence type="ECO:0000256" key="10">
    <source>
        <dbReference type="RuleBase" id="RU000682"/>
    </source>
</evidence>
<proteinExistence type="predicted"/>
<dbReference type="PROSITE" id="PS50071">
    <property type="entry name" value="HOMEOBOX_2"/>
    <property type="match status" value="1"/>
</dbReference>
<dbReference type="PANTHER" id="PTHR15467:SF7">
    <property type="entry name" value="HOMEOBOX AND LEUCINE ZIPPER PROTEIN HOMEZ"/>
    <property type="match status" value="1"/>
</dbReference>
<keyword evidence="7" id="KW-0804">Transcription</keyword>
<keyword evidence="5 9" id="KW-0238">DNA-binding</keyword>
<evidence type="ECO:0000256" key="8">
    <source>
        <dbReference type="ARBA" id="ARBA00023242"/>
    </source>
</evidence>
<evidence type="ECO:0000256" key="7">
    <source>
        <dbReference type="ARBA" id="ARBA00023163"/>
    </source>
</evidence>
<dbReference type="AlphaFoldDB" id="A0A8C5PK26"/>
<dbReference type="OrthoDB" id="6159439at2759"/>
<sequence length="534" mass="60473">MSPTTTKNSDSCPENTRGLVCLPPISESLQLIWIQAESTSELDDHPQLLHTFSYFPYPTMPEIALLCLRHGLQLEKVKAWFMVQRIRCGISWTSEEIEETRSRLLYSQDQLHFKSLVTLAKKSNVFESSETMATGTSKTELEPEDSSAPVSSANGNAAPEAKRRKMDNYAFEIGQEGTEMDIEENRSHSPSNTGDHSFKYEEYSPNFNPYADSQSDLQGTSSGFVSQYNDYQEESNGRLKEYRRRHRKTKEQLTILKSFFLKCQWCAREDYKMLGDLTGLPRSEIIQWFGDTRYALKHGQLRWWREKNGGRPKWLDEPQHNVPQNGRSADSKSYGSHYLAKGSPGPEVSDTDQPTSPLPAPVVTAPIVVSDECLDLSTSKANKNVGDQWANTEHAPVGPGKTVLVKNDPYQNNLRTEESPSLPKDAQAKPKSSTSLPPKTPAKSSCEGYKVLEKYLSTHRRFKEEDFQSLAEKSGLSCEEVADWFCDKSNEPFEVEVCLDDEVEEEEGEDYDKGEEGEYYKVEAEDEEVDDLVI</sequence>
<feature type="region of interest" description="Disordered" evidence="11">
    <location>
        <begin position="129"/>
        <end position="164"/>
    </location>
</feature>
<feature type="compositionally biased region" description="Low complexity" evidence="11">
    <location>
        <begin position="429"/>
        <end position="444"/>
    </location>
</feature>
<dbReference type="InterPro" id="IPR009057">
    <property type="entry name" value="Homeodomain-like_sf"/>
</dbReference>
<evidence type="ECO:0000259" key="12">
    <source>
        <dbReference type="PROSITE" id="PS50071"/>
    </source>
</evidence>
<feature type="region of interest" description="Disordered" evidence="11">
    <location>
        <begin position="181"/>
        <end position="205"/>
    </location>
</feature>
<gene>
    <name evidence="13" type="primary">HOMEZ</name>
</gene>
<keyword evidence="6 9" id="KW-0371">Homeobox</keyword>
<feature type="compositionally biased region" description="Polar residues" evidence="11">
    <location>
        <begin position="321"/>
        <end position="334"/>
    </location>
</feature>
<evidence type="ECO:0000256" key="4">
    <source>
        <dbReference type="ARBA" id="ARBA00023015"/>
    </source>
</evidence>
<protein>
    <submittedName>
        <fullName evidence="13">Homeobox and leucine zipper encoding</fullName>
    </submittedName>
</protein>